<evidence type="ECO:0000313" key="2">
    <source>
        <dbReference type="Proteomes" id="UP000254677"/>
    </source>
</evidence>
<dbReference type="Proteomes" id="UP000254677">
    <property type="component" value="Unassembled WGS sequence"/>
</dbReference>
<dbReference type="EMBL" id="UGOA01000001">
    <property type="protein sequence ID" value="STX44294.1"/>
    <property type="molecule type" value="Genomic_DNA"/>
</dbReference>
<protein>
    <submittedName>
        <fullName evidence="1">Uncharacterized protein</fullName>
    </submittedName>
</protein>
<gene>
    <name evidence="1" type="ORF">NCTC13292_02674</name>
</gene>
<organism evidence="1 2">
    <name type="scientific">Legionella donaldsonii</name>
    <dbReference type="NCBI Taxonomy" id="45060"/>
    <lineage>
        <taxon>Bacteria</taxon>
        <taxon>Pseudomonadati</taxon>
        <taxon>Pseudomonadota</taxon>
        <taxon>Gammaproteobacteria</taxon>
        <taxon>Legionellales</taxon>
        <taxon>Legionellaceae</taxon>
        <taxon>Legionella</taxon>
    </lineage>
</organism>
<proteinExistence type="predicted"/>
<evidence type="ECO:0000313" key="1">
    <source>
        <dbReference type="EMBL" id="STX44294.1"/>
    </source>
</evidence>
<accession>A0A378J8Y2</accession>
<name>A0A378J8Y2_9GAMM</name>
<reference evidence="1 2" key="1">
    <citation type="submission" date="2018-06" db="EMBL/GenBank/DDBJ databases">
        <authorList>
            <consortium name="Pathogen Informatics"/>
            <person name="Doyle S."/>
        </authorList>
    </citation>
    <scope>NUCLEOTIDE SEQUENCE [LARGE SCALE GENOMIC DNA]</scope>
    <source>
        <strain evidence="1 2">NCTC13292</strain>
    </source>
</reference>
<sequence>MSIKECGLNFDIAGSADLFDQLDAPTKNIIKEIDSIVGLLVDSSSIIDRKIRGKIDNESRWYSYVLSVDITPSETLLLNKKFIDICIDNELYNLLDCNVIFRFETGEDYASKDNKVTRHCSGSL</sequence>
<keyword evidence="2" id="KW-1185">Reference proteome</keyword>
<dbReference type="AlphaFoldDB" id="A0A378J8Y2"/>
<dbReference type="RefSeq" id="WP_115222224.1">
    <property type="nucleotide sequence ID" value="NZ_UGOA01000001.1"/>
</dbReference>